<name>A0AAD1FFY9_METFU</name>
<dbReference type="GO" id="GO:0006355">
    <property type="term" value="P:regulation of DNA-templated transcription"/>
    <property type="evidence" value="ECO:0007669"/>
    <property type="project" value="InterPro"/>
</dbReference>
<evidence type="ECO:0000256" key="3">
    <source>
        <dbReference type="ARBA" id="ARBA00023163"/>
    </source>
</evidence>
<dbReference type="KEGG" id="pfuw:KF707C_29190"/>
<dbReference type="PROSITE" id="PS50043">
    <property type="entry name" value="HTH_LUXR_2"/>
    <property type="match status" value="1"/>
</dbReference>
<dbReference type="AlphaFoldDB" id="A0AAD1FFY9"/>
<dbReference type="Gene3D" id="1.10.10.10">
    <property type="entry name" value="Winged helix-like DNA-binding domain superfamily/Winged helix DNA-binding domain"/>
    <property type="match status" value="1"/>
</dbReference>
<dbReference type="SMART" id="SM00421">
    <property type="entry name" value="HTH_LUXR"/>
    <property type="match status" value="1"/>
</dbReference>
<dbReference type="SUPFAM" id="SSF46894">
    <property type="entry name" value="C-terminal effector domain of the bipartite response regulators"/>
    <property type="match status" value="1"/>
</dbReference>
<dbReference type="CDD" id="cd06170">
    <property type="entry name" value="LuxR_C_like"/>
    <property type="match status" value="1"/>
</dbReference>
<dbReference type="Pfam" id="PF00196">
    <property type="entry name" value="GerE"/>
    <property type="match status" value="1"/>
</dbReference>
<reference evidence="5 6" key="2">
    <citation type="journal article" date="2017" name="Int. J. Syst. Evol. Microbiol.">
        <title>Pseudomonas furukawaii sp. nov., a polychlorinated biphenyl-degrading bacterium isolated from biphenyl-contaminated soil in Japan.</title>
        <authorList>
            <person name="Kimura N."/>
            <person name="Watanabe T."/>
            <person name="Suenaga H."/>
            <person name="Fujihara H."/>
            <person name="Futagami T."/>
            <person name="Goto M."/>
            <person name="Hanada S."/>
            <person name="Hirose J."/>
        </authorList>
    </citation>
    <scope>NUCLEOTIDE SEQUENCE [LARGE SCALE GENOMIC DNA]</scope>
    <source>
        <strain evidence="6">DSM 10086 / NBRC 110670 / KF707</strain>
    </source>
</reference>
<feature type="domain" description="HTH luxR-type" evidence="4">
    <location>
        <begin position="212"/>
        <end position="277"/>
    </location>
</feature>
<dbReference type="PROSITE" id="PS00622">
    <property type="entry name" value="HTH_LUXR_1"/>
    <property type="match status" value="1"/>
</dbReference>
<keyword evidence="2" id="KW-0238">DNA-binding</keyword>
<evidence type="ECO:0000259" key="4">
    <source>
        <dbReference type="PROSITE" id="PS50043"/>
    </source>
</evidence>
<evidence type="ECO:0000256" key="2">
    <source>
        <dbReference type="ARBA" id="ARBA00023125"/>
    </source>
</evidence>
<protein>
    <submittedName>
        <fullName evidence="5">Transcriptional regulator</fullName>
    </submittedName>
</protein>
<proteinExistence type="predicted"/>
<accession>A0AAD1FFY9</accession>
<reference evidence="6" key="1">
    <citation type="submission" date="2015-05" db="EMBL/GenBank/DDBJ databases">
        <title>Draft genome sequencing of a biphenyl-degrading bacterium, Pseudomonas balearica KF707 (=NBRC110670).</title>
        <authorList>
            <person name="Kimura N."/>
            <person name="Hirose J."/>
            <person name="Watanabe T."/>
            <person name="Suenaga H."/>
            <person name="Fujihara H."/>
            <person name="Noguchi M."/>
            <person name="Hashimoto M."/>
            <person name="Shimodaira J."/>
            <person name="Tsuchikane K."/>
            <person name="Hosoyama A."/>
            <person name="Yamazoe A."/>
            <person name="Fujita N."/>
            <person name="Furukawa K."/>
        </authorList>
    </citation>
    <scope>NUCLEOTIDE SEQUENCE [LARGE SCALE GENOMIC DNA]</scope>
    <source>
        <strain evidence="6">DSM 10086 / NBRC 110670 / KF707</strain>
    </source>
</reference>
<gene>
    <name evidence="5" type="ORF">KF707C_29190</name>
</gene>
<dbReference type="GO" id="GO:0003677">
    <property type="term" value="F:DNA binding"/>
    <property type="evidence" value="ECO:0007669"/>
    <property type="project" value="UniProtKB-KW"/>
</dbReference>
<evidence type="ECO:0000313" key="5">
    <source>
        <dbReference type="EMBL" id="BAU74607.1"/>
    </source>
</evidence>
<sequence>MTLQGFLMENPGSFGWGDSGMDQMGFELQSWLAANAGVIERVGGEAFPGALLDAIYQAVAVDSAFILAHRAGHAPQLLERGRVLEGRWQEVSRYLAGPYLLDPVHLACTAGREGLVQLRRIAPDDFAESEYFRSFYASHGLTDEANFLVPLGAGEGIAISLGRVGVAPGFTPAELDALRAVEPLVRAMARRHWGQPDWPVAPRGADLEGIVRRIGQGSLTERESEVARLILRGHSSKSIARELEITPETVRVHRKNIHTKLGIGSQGELFSLFLDAIGCEAPGSTSI</sequence>
<dbReference type="InterPro" id="IPR016032">
    <property type="entry name" value="Sig_transdc_resp-reg_C-effctor"/>
</dbReference>
<evidence type="ECO:0000313" key="6">
    <source>
        <dbReference type="Proteomes" id="UP000218554"/>
    </source>
</evidence>
<organism evidence="5 6">
    <name type="scientific">Metapseudomonas furukawaii</name>
    <name type="common">Pseudomonas furukawaii</name>
    <dbReference type="NCBI Taxonomy" id="1149133"/>
    <lineage>
        <taxon>Bacteria</taxon>
        <taxon>Pseudomonadati</taxon>
        <taxon>Pseudomonadota</taxon>
        <taxon>Gammaproteobacteria</taxon>
        <taxon>Pseudomonadales</taxon>
        <taxon>Pseudomonadaceae</taxon>
        <taxon>Metapseudomonas</taxon>
    </lineage>
</organism>
<dbReference type="PANTHER" id="PTHR44688:SF16">
    <property type="entry name" value="DNA-BINDING TRANSCRIPTIONAL ACTIVATOR DEVR_DOSR"/>
    <property type="match status" value="1"/>
</dbReference>
<dbReference type="InterPro" id="IPR036388">
    <property type="entry name" value="WH-like_DNA-bd_sf"/>
</dbReference>
<dbReference type="RefSeq" id="WP_003449466.1">
    <property type="nucleotide sequence ID" value="NZ_AJMR01000074.1"/>
</dbReference>
<dbReference type="PRINTS" id="PR00038">
    <property type="entry name" value="HTHLUXR"/>
</dbReference>
<keyword evidence="1" id="KW-0805">Transcription regulation</keyword>
<dbReference type="InterPro" id="IPR000792">
    <property type="entry name" value="Tscrpt_reg_LuxR_C"/>
</dbReference>
<dbReference type="EMBL" id="AP014862">
    <property type="protein sequence ID" value="BAU74607.1"/>
    <property type="molecule type" value="Genomic_DNA"/>
</dbReference>
<dbReference type="Proteomes" id="UP000218554">
    <property type="component" value="Chromosome"/>
</dbReference>
<keyword evidence="6" id="KW-1185">Reference proteome</keyword>
<keyword evidence="3" id="KW-0804">Transcription</keyword>
<dbReference type="PANTHER" id="PTHR44688">
    <property type="entry name" value="DNA-BINDING TRANSCRIPTIONAL ACTIVATOR DEVR_DOSR"/>
    <property type="match status" value="1"/>
</dbReference>
<evidence type="ECO:0000256" key="1">
    <source>
        <dbReference type="ARBA" id="ARBA00023015"/>
    </source>
</evidence>